<organism evidence="1 2">
    <name type="scientific">Escherichia phage vB_EcoD_SU57</name>
    <dbReference type="NCBI Taxonomy" id="2743969"/>
    <lineage>
        <taxon>Viruses</taxon>
        <taxon>Duplodnaviria</taxon>
        <taxon>Heunggongvirae</taxon>
        <taxon>Uroviricota</taxon>
        <taxon>Caudoviricetes</taxon>
        <taxon>Drexlerviridae</taxon>
        <taxon>Braunvirinae</taxon>
        <taxon>Veterinaerplatzvirus</taxon>
        <taxon>Veterinaerplatzvirus SU57</taxon>
    </lineage>
</organism>
<name>A0A7D5G2T4_9CAUD</name>
<dbReference type="EMBL" id="MT511058">
    <property type="protein sequence ID" value="QLF85030.1"/>
    <property type="molecule type" value="Genomic_DNA"/>
</dbReference>
<reference evidence="1 2" key="1">
    <citation type="submission" date="2020-05" db="EMBL/GenBank/DDBJ databases">
        <title>Infection kinetics and phylogenetic analysis of vB_EcoD_SU57, a virulent T1-like Drexlerviridae coliphage.</title>
        <authorList>
            <person name="Koonjan S."/>
            <person name="Seijsing F."/>
            <person name="Cooper C.J."/>
            <person name="Nilsson A.S."/>
        </authorList>
    </citation>
    <scope>NUCLEOTIDE SEQUENCE [LARGE SCALE GENOMIC DNA]</scope>
</reference>
<protein>
    <submittedName>
        <fullName evidence="1">Uncharacterized protein</fullName>
    </submittedName>
</protein>
<keyword evidence="2" id="KW-1185">Reference proteome</keyword>
<dbReference type="Proteomes" id="UP000510878">
    <property type="component" value="Segment"/>
</dbReference>
<accession>A0A7D5G2T4</accession>
<evidence type="ECO:0000313" key="1">
    <source>
        <dbReference type="EMBL" id="QLF85030.1"/>
    </source>
</evidence>
<gene>
    <name evidence="1" type="primary">SU57_00023</name>
</gene>
<evidence type="ECO:0000313" key="2">
    <source>
        <dbReference type="Proteomes" id="UP000510878"/>
    </source>
</evidence>
<sequence>MKAVFKGYKKAGRLEFTIGKIYELSETRGVGGYMGVTDDSGFRAIFIPDNIYDFEVLIPDEFIGKEKQFKYYINGEAVSKVKFDDTLLCVKEFKSDGIDTSSIKFEVKFE</sequence>
<proteinExistence type="predicted"/>